<organism evidence="5 6">
    <name type="scientific">Egicoccus halophilus</name>
    <dbReference type="NCBI Taxonomy" id="1670830"/>
    <lineage>
        <taxon>Bacteria</taxon>
        <taxon>Bacillati</taxon>
        <taxon>Actinomycetota</taxon>
        <taxon>Nitriliruptoria</taxon>
        <taxon>Egicoccales</taxon>
        <taxon>Egicoccaceae</taxon>
        <taxon>Egicoccus</taxon>
    </lineage>
</organism>
<dbReference type="PROSITE" id="PS50949">
    <property type="entry name" value="HTH_GNTR"/>
    <property type="match status" value="1"/>
</dbReference>
<proteinExistence type="predicted"/>
<keyword evidence="2" id="KW-0238">DNA-binding</keyword>
<accession>A0A8J3A622</accession>
<dbReference type="InterPro" id="IPR000524">
    <property type="entry name" value="Tscrpt_reg_HTH_GntR"/>
</dbReference>
<dbReference type="OrthoDB" id="9816161at2"/>
<dbReference type="RefSeq" id="WP_130650785.1">
    <property type="nucleotide sequence ID" value="NZ_BMHA01000002.1"/>
</dbReference>
<evidence type="ECO:0000313" key="5">
    <source>
        <dbReference type="EMBL" id="GGI04086.1"/>
    </source>
</evidence>
<dbReference type="Pfam" id="PF00392">
    <property type="entry name" value="GntR"/>
    <property type="match status" value="1"/>
</dbReference>
<feature type="domain" description="HTH gntR-type" evidence="4">
    <location>
        <begin position="3"/>
        <end position="70"/>
    </location>
</feature>
<protein>
    <recommendedName>
        <fullName evidence="4">HTH gntR-type domain-containing protein</fullName>
    </recommendedName>
</protein>
<keyword evidence="1" id="KW-0805">Transcription regulation</keyword>
<dbReference type="Gene3D" id="1.20.120.530">
    <property type="entry name" value="GntR ligand-binding domain-like"/>
    <property type="match status" value="1"/>
</dbReference>
<dbReference type="SMART" id="SM00345">
    <property type="entry name" value="HTH_GNTR"/>
    <property type="match status" value="1"/>
</dbReference>
<evidence type="ECO:0000256" key="3">
    <source>
        <dbReference type="ARBA" id="ARBA00023163"/>
    </source>
</evidence>
<dbReference type="GO" id="GO:0003700">
    <property type="term" value="F:DNA-binding transcription factor activity"/>
    <property type="evidence" value="ECO:0007669"/>
    <property type="project" value="InterPro"/>
</dbReference>
<comment type="caution">
    <text evidence="5">The sequence shown here is derived from an EMBL/GenBank/DDBJ whole genome shotgun (WGS) entry which is preliminary data.</text>
</comment>
<dbReference type="AlphaFoldDB" id="A0A8J3A622"/>
<dbReference type="EMBL" id="BMHA01000002">
    <property type="protein sequence ID" value="GGI04086.1"/>
    <property type="molecule type" value="Genomic_DNA"/>
</dbReference>
<evidence type="ECO:0000313" key="6">
    <source>
        <dbReference type="Proteomes" id="UP000650511"/>
    </source>
</evidence>
<keyword evidence="6" id="KW-1185">Reference proteome</keyword>
<dbReference type="PANTHER" id="PTHR43537">
    <property type="entry name" value="TRANSCRIPTIONAL REGULATOR, GNTR FAMILY"/>
    <property type="match status" value="1"/>
</dbReference>
<dbReference type="Proteomes" id="UP000650511">
    <property type="component" value="Unassembled WGS sequence"/>
</dbReference>
<dbReference type="SUPFAM" id="SSF48008">
    <property type="entry name" value="GntR ligand-binding domain-like"/>
    <property type="match status" value="1"/>
</dbReference>
<dbReference type="InterPro" id="IPR036390">
    <property type="entry name" value="WH_DNA-bd_sf"/>
</dbReference>
<dbReference type="Gene3D" id="1.10.10.10">
    <property type="entry name" value="Winged helix-like DNA-binding domain superfamily/Winged helix DNA-binding domain"/>
    <property type="match status" value="1"/>
</dbReference>
<evidence type="ECO:0000256" key="2">
    <source>
        <dbReference type="ARBA" id="ARBA00023125"/>
    </source>
</evidence>
<dbReference type="InterPro" id="IPR036388">
    <property type="entry name" value="WH-like_DNA-bd_sf"/>
</dbReference>
<dbReference type="Pfam" id="PF07729">
    <property type="entry name" value="FCD"/>
    <property type="match status" value="1"/>
</dbReference>
<keyword evidence="3" id="KW-0804">Transcription</keyword>
<reference evidence="5" key="2">
    <citation type="submission" date="2020-09" db="EMBL/GenBank/DDBJ databases">
        <authorList>
            <person name="Sun Q."/>
            <person name="Zhou Y."/>
        </authorList>
    </citation>
    <scope>NUCLEOTIDE SEQUENCE</scope>
    <source>
        <strain evidence="5">CGMCC 1.14988</strain>
    </source>
</reference>
<dbReference type="InterPro" id="IPR008920">
    <property type="entry name" value="TF_FadR/GntR_C"/>
</dbReference>
<name>A0A8J3A622_9ACTN</name>
<dbReference type="InterPro" id="IPR011711">
    <property type="entry name" value="GntR_C"/>
</dbReference>
<reference evidence="5" key="1">
    <citation type="journal article" date="2014" name="Int. J. Syst. Evol. Microbiol.">
        <title>Complete genome sequence of Corynebacterium casei LMG S-19264T (=DSM 44701T), isolated from a smear-ripened cheese.</title>
        <authorList>
            <consortium name="US DOE Joint Genome Institute (JGI-PGF)"/>
            <person name="Walter F."/>
            <person name="Albersmeier A."/>
            <person name="Kalinowski J."/>
            <person name="Ruckert C."/>
        </authorList>
    </citation>
    <scope>NUCLEOTIDE SEQUENCE</scope>
    <source>
        <strain evidence="5">CGMCC 1.14988</strain>
    </source>
</reference>
<evidence type="ECO:0000256" key="1">
    <source>
        <dbReference type="ARBA" id="ARBA00023015"/>
    </source>
</evidence>
<dbReference type="PANTHER" id="PTHR43537:SF5">
    <property type="entry name" value="UXU OPERON TRANSCRIPTIONAL REGULATOR"/>
    <property type="match status" value="1"/>
</dbReference>
<dbReference type="GO" id="GO:0003677">
    <property type="term" value="F:DNA binding"/>
    <property type="evidence" value="ECO:0007669"/>
    <property type="project" value="UniProtKB-KW"/>
</dbReference>
<dbReference type="SMART" id="SM00895">
    <property type="entry name" value="FCD"/>
    <property type="match status" value="1"/>
</dbReference>
<evidence type="ECO:0000259" key="4">
    <source>
        <dbReference type="PROSITE" id="PS50949"/>
    </source>
</evidence>
<dbReference type="SUPFAM" id="SSF46785">
    <property type="entry name" value="Winged helix' DNA-binding domain"/>
    <property type="match status" value="1"/>
</dbReference>
<gene>
    <name evidence="5" type="ORF">GCM10011354_07300</name>
</gene>
<dbReference type="PRINTS" id="PR00035">
    <property type="entry name" value="HTHGNTR"/>
</dbReference>
<dbReference type="CDD" id="cd07377">
    <property type="entry name" value="WHTH_GntR"/>
    <property type="match status" value="1"/>
</dbReference>
<sequence length="230" mass="25029">MAREGGRPLVACLRDDIMLGVLGPGQRLVEAELTERYGVTRGAVRQALMSLEGEGLVERERNRGARVRAISLDEAIEITEARAVLEGLCAAKAAQNATGRERAELRRLGEDMAAAVLAEDVMRYSTATQDLHRYVREIARQQTVADLLKRLRYQSVRYHFSVALLPGRPSVGLAEHRGVIESIVSGDADVAEDVMRRHVFSVIDALQALAGRSGDGLHLASAHGGTRLPT</sequence>